<sequence length="171" mass="18681">MFLAAIMALLMGAELGPAVGSTIPEAERFEAMMGEEGATIVFVRSVDWCPFCKKQVTELSEVKAEFAEEGQPLIFVSYDAAAKQAAFQKRSEIEGNFIADEGSELIMAFGLLNESHRPGSRAYGIPHPAVIVVDENGVVEAKLYEEDYTTNAKSYRNRPAVETILEAVKAE</sequence>
<dbReference type="PANTHER" id="PTHR43110:SF1">
    <property type="entry name" value="THIOL PEROXIDASE"/>
    <property type="match status" value="1"/>
</dbReference>
<dbReference type="InterPro" id="IPR000866">
    <property type="entry name" value="AhpC/TSA"/>
</dbReference>
<evidence type="ECO:0000256" key="1">
    <source>
        <dbReference type="ARBA" id="ARBA00023284"/>
    </source>
</evidence>
<keyword evidence="4" id="KW-1185">Reference proteome</keyword>
<gene>
    <name evidence="3" type="ORF">NOG11_08625</name>
</gene>
<dbReference type="PANTHER" id="PTHR43110">
    <property type="entry name" value="THIOL PEROXIDASE"/>
    <property type="match status" value="1"/>
</dbReference>
<dbReference type="AlphaFoldDB" id="A0A9X2L9L3"/>
<dbReference type="Proteomes" id="UP001142610">
    <property type="component" value="Unassembled WGS sequence"/>
</dbReference>
<organism evidence="3 4">
    <name type="scientific">Parvularcula maris</name>
    <dbReference type="NCBI Taxonomy" id="2965077"/>
    <lineage>
        <taxon>Bacteria</taxon>
        <taxon>Pseudomonadati</taxon>
        <taxon>Pseudomonadota</taxon>
        <taxon>Alphaproteobacteria</taxon>
        <taxon>Parvularculales</taxon>
        <taxon>Parvularculaceae</taxon>
        <taxon>Parvularcula</taxon>
    </lineage>
</organism>
<evidence type="ECO:0000313" key="3">
    <source>
        <dbReference type="EMBL" id="MCQ8185458.1"/>
    </source>
</evidence>
<dbReference type="EMBL" id="JANIBC010000005">
    <property type="protein sequence ID" value="MCQ8185458.1"/>
    <property type="molecule type" value="Genomic_DNA"/>
</dbReference>
<dbReference type="GO" id="GO:0016209">
    <property type="term" value="F:antioxidant activity"/>
    <property type="evidence" value="ECO:0007669"/>
    <property type="project" value="InterPro"/>
</dbReference>
<dbReference type="InterPro" id="IPR050455">
    <property type="entry name" value="Tpx_Peroxidase_subfamily"/>
</dbReference>
<keyword evidence="1" id="KW-0676">Redox-active center</keyword>
<comment type="caution">
    <text evidence="3">The sequence shown here is derived from an EMBL/GenBank/DDBJ whole genome shotgun (WGS) entry which is preliminary data.</text>
</comment>
<dbReference type="SUPFAM" id="SSF52833">
    <property type="entry name" value="Thioredoxin-like"/>
    <property type="match status" value="1"/>
</dbReference>
<evidence type="ECO:0000259" key="2">
    <source>
        <dbReference type="PROSITE" id="PS51352"/>
    </source>
</evidence>
<feature type="domain" description="Thioredoxin" evidence="2">
    <location>
        <begin position="17"/>
        <end position="170"/>
    </location>
</feature>
<dbReference type="Pfam" id="PF00578">
    <property type="entry name" value="AhpC-TSA"/>
    <property type="match status" value="1"/>
</dbReference>
<name>A0A9X2L9L3_9PROT</name>
<proteinExistence type="predicted"/>
<dbReference type="InterPro" id="IPR036249">
    <property type="entry name" value="Thioredoxin-like_sf"/>
</dbReference>
<accession>A0A9X2L9L3</accession>
<reference evidence="3" key="1">
    <citation type="submission" date="2022-07" db="EMBL/GenBank/DDBJ databases">
        <title>Parvularcula maris sp. nov., an algicidal bacterium isolated from seawater.</title>
        <authorList>
            <person name="Li F."/>
        </authorList>
    </citation>
    <scope>NUCLEOTIDE SEQUENCE</scope>
    <source>
        <strain evidence="3">BGMRC 0090</strain>
    </source>
</reference>
<dbReference type="InterPro" id="IPR013766">
    <property type="entry name" value="Thioredoxin_domain"/>
</dbReference>
<dbReference type="RefSeq" id="WP_256619344.1">
    <property type="nucleotide sequence ID" value="NZ_JANIBC010000005.1"/>
</dbReference>
<dbReference type="GO" id="GO:0016491">
    <property type="term" value="F:oxidoreductase activity"/>
    <property type="evidence" value="ECO:0007669"/>
    <property type="project" value="InterPro"/>
</dbReference>
<protein>
    <submittedName>
        <fullName evidence="3">Redoxin domain-containing protein</fullName>
    </submittedName>
</protein>
<dbReference type="Gene3D" id="3.40.30.10">
    <property type="entry name" value="Glutaredoxin"/>
    <property type="match status" value="1"/>
</dbReference>
<evidence type="ECO:0000313" key="4">
    <source>
        <dbReference type="Proteomes" id="UP001142610"/>
    </source>
</evidence>
<dbReference type="PROSITE" id="PS51352">
    <property type="entry name" value="THIOREDOXIN_2"/>
    <property type="match status" value="1"/>
</dbReference>